<keyword evidence="5" id="KW-1185">Reference proteome</keyword>
<dbReference type="SMART" id="SM00091">
    <property type="entry name" value="PAS"/>
    <property type="match status" value="1"/>
</dbReference>
<accession>A0A1I3U6F9</accession>
<dbReference type="NCBIfam" id="TIGR00229">
    <property type="entry name" value="sensory_box"/>
    <property type="match status" value="1"/>
</dbReference>
<evidence type="ECO:0000313" key="5">
    <source>
        <dbReference type="Proteomes" id="UP000198924"/>
    </source>
</evidence>
<dbReference type="CDD" id="cd00130">
    <property type="entry name" value="PAS"/>
    <property type="match status" value="1"/>
</dbReference>
<feature type="domain" description="PAC" evidence="3">
    <location>
        <begin position="312"/>
        <end position="364"/>
    </location>
</feature>
<dbReference type="PROSITE" id="PS50113">
    <property type="entry name" value="PAC"/>
    <property type="match status" value="1"/>
</dbReference>
<dbReference type="PANTHER" id="PTHR44757">
    <property type="entry name" value="DIGUANYLATE CYCLASE DGCP"/>
    <property type="match status" value="1"/>
</dbReference>
<dbReference type="InterPro" id="IPR000014">
    <property type="entry name" value="PAS"/>
</dbReference>
<keyword evidence="1" id="KW-0472">Membrane</keyword>
<dbReference type="PROSITE" id="PS50112">
    <property type="entry name" value="PAS"/>
    <property type="match status" value="1"/>
</dbReference>
<sequence length="396" mass="45485">MDEQVISRKQADRLYDEVLFSNLTVMGVSILVFIVLYDHVQPYSLLLFSWSFTICVLSSIRLIVLFLYKKHNDILGFTPKKWIIVYTVLSGCVGIVWGLASTFYVLIDNVQINTLFYILISTVIAAAVPVLSASFATFLAYTLPQLVLLTSMSIYQIETTLADKLVYILMFGFIAYYLLMFSMARRANQNLIKSFKLQESNQDLLDQLNDEMLKREELIKERTKALQLSNEKLKASQAHMLKLSRAVESSPNSILIMDEKGTIEYVNKKCEQLSGYSATEMIGQRLESYKSNKMVSAFFDEIWLQVSSDGQWSGEIENRRKDGSFYWVKLYLAAVYDDKQQISHYVAIYEDITESRKLAKKLSFQATHDDLTGLINRTEFERRLSMLVNDAQRVGS</sequence>
<keyword evidence="1" id="KW-1133">Transmembrane helix</keyword>
<dbReference type="InterPro" id="IPR001610">
    <property type="entry name" value="PAC"/>
</dbReference>
<feature type="transmembrane region" description="Helical" evidence="1">
    <location>
        <begin position="44"/>
        <end position="68"/>
    </location>
</feature>
<feature type="transmembrane region" description="Helical" evidence="1">
    <location>
        <begin position="114"/>
        <end position="143"/>
    </location>
</feature>
<proteinExistence type="predicted"/>
<dbReference type="OrthoDB" id="7991996at2"/>
<dbReference type="EMBL" id="FOSH01000001">
    <property type="protein sequence ID" value="SFJ77377.1"/>
    <property type="molecule type" value="Genomic_DNA"/>
</dbReference>
<organism evidence="4 5">
    <name type="scientific">Methylophaga sulfidovorans</name>
    <dbReference type="NCBI Taxonomy" id="45496"/>
    <lineage>
        <taxon>Bacteria</taxon>
        <taxon>Pseudomonadati</taxon>
        <taxon>Pseudomonadota</taxon>
        <taxon>Gammaproteobacteria</taxon>
        <taxon>Thiotrichales</taxon>
        <taxon>Piscirickettsiaceae</taxon>
        <taxon>Methylophaga</taxon>
    </lineage>
</organism>
<protein>
    <submittedName>
        <fullName evidence="4">PAS domain S-box-containing protein</fullName>
    </submittedName>
</protein>
<feature type="transmembrane region" description="Helical" evidence="1">
    <location>
        <begin position="83"/>
        <end position="107"/>
    </location>
</feature>
<feature type="transmembrane region" description="Helical" evidence="1">
    <location>
        <begin position="18"/>
        <end position="37"/>
    </location>
</feature>
<dbReference type="Gene3D" id="3.30.70.270">
    <property type="match status" value="1"/>
</dbReference>
<feature type="transmembrane region" description="Helical" evidence="1">
    <location>
        <begin position="165"/>
        <end position="184"/>
    </location>
</feature>
<dbReference type="InterPro" id="IPR052155">
    <property type="entry name" value="Biofilm_reg_signaling"/>
</dbReference>
<dbReference type="PANTHER" id="PTHR44757:SF2">
    <property type="entry name" value="BIOFILM ARCHITECTURE MAINTENANCE PROTEIN MBAA"/>
    <property type="match status" value="1"/>
</dbReference>
<dbReference type="InterPro" id="IPR043128">
    <property type="entry name" value="Rev_trsase/Diguanyl_cyclase"/>
</dbReference>
<dbReference type="STRING" id="45496.SAMN04488079_101158"/>
<dbReference type="RefSeq" id="WP_091711284.1">
    <property type="nucleotide sequence ID" value="NZ_FOSH01000001.1"/>
</dbReference>
<gene>
    <name evidence="4" type="ORF">SAMN04488079_101158</name>
</gene>
<name>A0A1I3U6F9_9GAMM</name>
<dbReference type="Pfam" id="PF13426">
    <property type="entry name" value="PAS_9"/>
    <property type="match status" value="1"/>
</dbReference>
<evidence type="ECO:0000259" key="2">
    <source>
        <dbReference type="PROSITE" id="PS50112"/>
    </source>
</evidence>
<dbReference type="InterPro" id="IPR000700">
    <property type="entry name" value="PAS-assoc_C"/>
</dbReference>
<feature type="domain" description="PAS" evidence="2">
    <location>
        <begin position="239"/>
        <end position="284"/>
    </location>
</feature>
<evidence type="ECO:0000313" key="4">
    <source>
        <dbReference type="EMBL" id="SFJ77377.1"/>
    </source>
</evidence>
<evidence type="ECO:0000256" key="1">
    <source>
        <dbReference type="SAM" id="Phobius"/>
    </source>
</evidence>
<dbReference type="InterPro" id="IPR035965">
    <property type="entry name" value="PAS-like_dom_sf"/>
</dbReference>
<dbReference type="Gene3D" id="3.30.450.20">
    <property type="entry name" value="PAS domain"/>
    <property type="match status" value="1"/>
</dbReference>
<reference evidence="5" key="1">
    <citation type="submission" date="2016-10" db="EMBL/GenBank/DDBJ databases">
        <authorList>
            <person name="Varghese N."/>
            <person name="Submissions S."/>
        </authorList>
    </citation>
    <scope>NUCLEOTIDE SEQUENCE [LARGE SCALE GENOMIC DNA]</scope>
    <source>
        <strain evidence="5">DSM 11578</strain>
    </source>
</reference>
<dbReference type="AlphaFoldDB" id="A0A1I3U6F9"/>
<dbReference type="Proteomes" id="UP000198924">
    <property type="component" value="Unassembled WGS sequence"/>
</dbReference>
<dbReference type="SUPFAM" id="SSF55785">
    <property type="entry name" value="PYP-like sensor domain (PAS domain)"/>
    <property type="match status" value="1"/>
</dbReference>
<keyword evidence="1" id="KW-0812">Transmembrane</keyword>
<evidence type="ECO:0000259" key="3">
    <source>
        <dbReference type="PROSITE" id="PS50113"/>
    </source>
</evidence>
<dbReference type="SMART" id="SM00086">
    <property type="entry name" value="PAC"/>
    <property type="match status" value="1"/>
</dbReference>